<dbReference type="SUPFAM" id="SSF56176">
    <property type="entry name" value="FAD-binding/transporter-associated domain-like"/>
    <property type="match status" value="1"/>
</dbReference>
<evidence type="ECO:0000313" key="2">
    <source>
        <dbReference type="EMBL" id="SZX61113.1"/>
    </source>
</evidence>
<dbReference type="Gene3D" id="3.30.465.10">
    <property type="match status" value="1"/>
</dbReference>
<dbReference type="InterPro" id="IPR036318">
    <property type="entry name" value="FAD-bd_PCMH-like_sf"/>
</dbReference>
<reference evidence="2 3" key="1">
    <citation type="submission" date="2016-10" db="EMBL/GenBank/DDBJ databases">
        <authorList>
            <person name="Cai Z."/>
        </authorList>
    </citation>
    <scope>NUCLEOTIDE SEQUENCE [LARGE SCALE GENOMIC DNA]</scope>
</reference>
<dbReference type="InterPro" id="IPR016169">
    <property type="entry name" value="FAD-bd_PCMH_sub2"/>
</dbReference>
<keyword evidence="3" id="KW-1185">Reference proteome</keyword>
<protein>
    <recommendedName>
        <fullName evidence="1">FAD-binding PCMH-type domain-containing protein</fullName>
    </recommendedName>
</protein>
<name>A0A383V821_TETOB</name>
<evidence type="ECO:0000313" key="3">
    <source>
        <dbReference type="Proteomes" id="UP000256970"/>
    </source>
</evidence>
<accession>A0A383V821</accession>
<sequence>MHSVNGCITNTGTILNMSGLNQIKGVESSCVRVQAGVKLADLHEYLAKQDLEVSFSPEIGDATVGSLVVCTSKDSSIDGPGYLSALVTDVTYVDEDGCLVSLSLAKDPSALLAFTCSYGMMGIVVEAVLEVRRRIAITTSGYAFMTRSGEDAAAHLAQAQQQHDALFAILVPGKQHLYVEARDKASKSAARLARSAALSAVRTLGVNGFVKAFMQRTKYNCFLRGTPMGKKMAKLLAKDNPPTTHYRRAFVNRYPAVEPGSRRLDFSFVEFDLPQLQSVVAECWERHFEFKQRTGWAPSGYGVYFVPRGWTQQRALQHNVSGAKALAKPCGNFSGPPGVSFMLDPITGDCDDPRWLQFNLEYSAWAVSRGATPSLSQSKGLLPGQAGLPQQLTRSRFLTPHYAQFVE</sequence>
<dbReference type="PANTHER" id="PTHR43762">
    <property type="entry name" value="L-GULONOLACTONE OXIDASE"/>
    <property type="match status" value="1"/>
</dbReference>
<dbReference type="GO" id="GO:0016899">
    <property type="term" value="F:oxidoreductase activity, acting on the CH-OH group of donors, oxygen as acceptor"/>
    <property type="evidence" value="ECO:0007669"/>
    <property type="project" value="InterPro"/>
</dbReference>
<dbReference type="AlphaFoldDB" id="A0A383V821"/>
<dbReference type="PANTHER" id="PTHR43762:SF1">
    <property type="entry name" value="D-ARABINONO-1,4-LACTONE OXIDASE"/>
    <property type="match status" value="1"/>
</dbReference>
<dbReference type="Pfam" id="PF01565">
    <property type="entry name" value="FAD_binding_4"/>
    <property type="match status" value="1"/>
</dbReference>
<dbReference type="EMBL" id="FNXT01000124">
    <property type="protein sequence ID" value="SZX61113.1"/>
    <property type="molecule type" value="Genomic_DNA"/>
</dbReference>
<dbReference type="STRING" id="3088.A0A383V821"/>
<feature type="domain" description="FAD-binding PCMH-type" evidence="1">
    <location>
        <begin position="1"/>
        <end position="134"/>
    </location>
</feature>
<evidence type="ECO:0000259" key="1">
    <source>
        <dbReference type="PROSITE" id="PS51387"/>
    </source>
</evidence>
<dbReference type="InterPro" id="IPR010031">
    <property type="entry name" value="FAD_lactone_oxidase-like"/>
</dbReference>
<organism evidence="2 3">
    <name type="scientific">Tetradesmus obliquus</name>
    <name type="common">Green alga</name>
    <name type="synonym">Acutodesmus obliquus</name>
    <dbReference type="NCBI Taxonomy" id="3088"/>
    <lineage>
        <taxon>Eukaryota</taxon>
        <taxon>Viridiplantae</taxon>
        <taxon>Chlorophyta</taxon>
        <taxon>core chlorophytes</taxon>
        <taxon>Chlorophyceae</taxon>
        <taxon>CS clade</taxon>
        <taxon>Sphaeropleales</taxon>
        <taxon>Scenedesmaceae</taxon>
        <taxon>Tetradesmus</taxon>
    </lineage>
</organism>
<dbReference type="GO" id="GO:0071949">
    <property type="term" value="F:FAD binding"/>
    <property type="evidence" value="ECO:0007669"/>
    <property type="project" value="InterPro"/>
</dbReference>
<dbReference type="Proteomes" id="UP000256970">
    <property type="component" value="Unassembled WGS sequence"/>
</dbReference>
<dbReference type="InterPro" id="IPR006094">
    <property type="entry name" value="Oxid_FAD_bind_N"/>
</dbReference>
<dbReference type="PROSITE" id="PS51387">
    <property type="entry name" value="FAD_PCMH"/>
    <property type="match status" value="1"/>
</dbReference>
<proteinExistence type="predicted"/>
<dbReference type="InterPro" id="IPR016166">
    <property type="entry name" value="FAD-bd_PCMH"/>
</dbReference>
<gene>
    <name evidence="2" type="ORF">BQ4739_LOCUS1643</name>
</gene>